<sequence>TLKKIKADFKSQAYKAQNEDDSIRHIQQKWLEKLSEAKYVGGAIQFCSTIPSLIVIVFTEASLRLYNALVHQPGTVVSWDATGSIVRNNNNDLRLYYELTLSVPNTAPHDRLIPISFLIPSDHSQPIIDFWLSKLKYGYKVIFLQKTFPVSKYMISDRSFVLIRASLHQFNEESYRDYFIRAFKIVNDDTSQINENKTIIISCTAHMMKHFRIKIVNKFLVKELHELGMWSLSLLLNTSHWNDMLQN</sequence>
<proteinExistence type="predicted"/>
<feature type="non-terminal residue" evidence="1">
    <location>
        <position position="1"/>
    </location>
</feature>
<comment type="caution">
    <text evidence="1">The sequence shown here is derived from an EMBL/GenBank/DDBJ whole genome shotgun (WGS) entry which is preliminary data.</text>
</comment>
<reference evidence="1" key="1">
    <citation type="submission" date="2021-02" db="EMBL/GenBank/DDBJ databases">
        <authorList>
            <person name="Nowell W R."/>
        </authorList>
    </citation>
    <scope>NUCLEOTIDE SEQUENCE</scope>
</reference>
<name>A0A8S2FS15_9BILA</name>
<feature type="non-terminal residue" evidence="1">
    <location>
        <position position="247"/>
    </location>
</feature>
<protein>
    <submittedName>
        <fullName evidence="1">Uncharacterized protein</fullName>
    </submittedName>
</protein>
<organism evidence="1 3">
    <name type="scientific">Didymodactylos carnosus</name>
    <dbReference type="NCBI Taxonomy" id="1234261"/>
    <lineage>
        <taxon>Eukaryota</taxon>
        <taxon>Metazoa</taxon>
        <taxon>Spiralia</taxon>
        <taxon>Gnathifera</taxon>
        <taxon>Rotifera</taxon>
        <taxon>Eurotatoria</taxon>
        <taxon>Bdelloidea</taxon>
        <taxon>Philodinida</taxon>
        <taxon>Philodinidae</taxon>
        <taxon>Didymodactylos</taxon>
    </lineage>
</organism>
<evidence type="ECO:0000313" key="2">
    <source>
        <dbReference type="EMBL" id="CAF4337262.1"/>
    </source>
</evidence>
<evidence type="ECO:0000313" key="3">
    <source>
        <dbReference type="Proteomes" id="UP000677228"/>
    </source>
</evidence>
<gene>
    <name evidence="1" type="ORF">OVA965_LOCUS39121</name>
    <name evidence="2" type="ORF">TMI583_LOCUS40385</name>
</gene>
<accession>A0A8S2FS15</accession>
<dbReference type="EMBL" id="CAJNOK010039902">
    <property type="protein sequence ID" value="CAF1547831.1"/>
    <property type="molecule type" value="Genomic_DNA"/>
</dbReference>
<dbReference type="AlphaFoldDB" id="A0A8S2FS15"/>
<evidence type="ECO:0000313" key="1">
    <source>
        <dbReference type="EMBL" id="CAF1547831.1"/>
    </source>
</evidence>
<dbReference type="Proteomes" id="UP000677228">
    <property type="component" value="Unassembled WGS sequence"/>
</dbReference>
<dbReference type="EMBL" id="CAJOBA010062322">
    <property type="protein sequence ID" value="CAF4337262.1"/>
    <property type="molecule type" value="Genomic_DNA"/>
</dbReference>
<dbReference type="Proteomes" id="UP000682733">
    <property type="component" value="Unassembled WGS sequence"/>
</dbReference>